<dbReference type="Proteomes" id="UP000029714">
    <property type="component" value="Unassembled WGS sequence"/>
</dbReference>
<evidence type="ECO:0000313" key="3">
    <source>
        <dbReference type="Proteomes" id="UP000029714"/>
    </source>
</evidence>
<evidence type="ECO:0000313" key="4">
    <source>
        <dbReference type="Proteomes" id="UP000477070"/>
    </source>
</evidence>
<name>A0A099B7Z5_9HELI</name>
<organism evidence="2 3">
    <name type="scientific">Helicobacter saguini</name>
    <dbReference type="NCBI Taxonomy" id="1548018"/>
    <lineage>
        <taxon>Bacteria</taxon>
        <taxon>Pseudomonadati</taxon>
        <taxon>Campylobacterota</taxon>
        <taxon>Epsilonproteobacteria</taxon>
        <taxon>Campylobacterales</taxon>
        <taxon>Helicobacteraceae</taxon>
        <taxon>Helicobacter</taxon>
    </lineage>
</organism>
<reference evidence="2 3" key="2">
    <citation type="journal article" date="2016" name="Infect. Immun.">
        <title>Helicobacter saguini, a Novel Helicobacter Isolated from Cotton-Top Tamarins with Ulcerative Colitis, Has Proinflammatory Properties and Induces Typhlocolitis and Dysplasia in Gnotobiotic IL-10-/- Mice.</title>
        <authorList>
            <person name="Shen Z."/>
            <person name="Mannion A."/>
            <person name="Whary M.T."/>
            <person name="Muthupalani S."/>
            <person name="Sheh A."/>
            <person name="Feng Y."/>
            <person name="Gong G."/>
            <person name="Vandamme P."/>
            <person name="Holcombe H.R."/>
            <person name="Paster B.J."/>
            <person name="Fox J.G."/>
        </authorList>
    </citation>
    <scope>NUCLEOTIDE SEQUENCE [LARGE SCALE GENOMIC DNA]</scope>
    <source>
        <strain evidence="2 3">MIT 97-6194</strain>
    </source>
</reference>
<dbReference type="RefSeq" id="WP_034570201.1">
    <property type="nucleotide sequence ID" value="NZ_JRMP02000026.1"/>
</dbReference>
<accession>A0A099B7Z5</accession>
<gene>
    <name evidence="1" type="ORF">DCO61_01600</name>
    <name evidence="2" type="ORF">LS64_011175</name>
</gene>
<proteinExistence type="predicted"/>
<evidence type="ECO:0000313" key="1">
    <source>
        <dbReference type="EMBL" id="MWV68754.1"/>
    </source>
</evidence>
<protein>
    <submittedName>
        <fullName evidence="2">Uncharacterized protein</fullName>
    </submittedName>
</protein>
<reference evidence="2" key="3">
    <citation type="submission" date="2018-04" db="EMBL/GenBank/DDBJ databases">
        <authorList>
            <person name="Sheh A."/>
            <person name="Shen Z."/>
            <person name="Mannion A.J."/>
            <person name="Fox J.G."/>
        </authorList>
    </citation>
    <scope>NUCLEOTIDE SEQUENCE</scope>
    <source>
        <strain evidence="2">MIT 97-6194</strain>
    </source>
</reference>
<reference evidence="1 4" key="4">
    <citation type="submission" date="2019-12" db="EMBL/GenBank/DDBJ databases">
        <title>Multi-Generational Helicobacter saguini Isolates.</title>
        <authorList>
            <person name="Mannion A."/>
            <person name="Shen Z."/>
            <person name="Fox J.G."/>
        </authorList>
    </citation>
    <scope>NUCLEOTIDE SEQUENCE [LARGE SCALE GENOMIC DNA]</scope>
    <source>
        <strain evidence="1">16-048</strain>
        <strain evidence="4">16-048 (F4)</strain>
    </source>
</reference>
<keyword evidence="3" id="KW-1185">Reference proteome</keyword>
<dbReference type="Proteomes" id="UP000477070">
    <property type="component" value="Unassembled WGS sequence"/>
</dbReference>
<dbReference type="EMBL" id="QBIU01000001">
    <property type="protein sequence ID" value="MWV68754.1"/>
    <property type="molecule type" value="Genomic_DNA"/>
</dbReference>
<comment type="caution">
    <text evidence="2">The sequence shown here is derived from an EMBL/GenBank/DDBJ whole genome shotgun (WGS) entry which is preliminary data.</text>
</comment>
<evidence type="ECO:0000313" key="2">
    <source>
        <dbReference type="EMBL" id="TLD91876.1"/>
    </source>
</evidence>
<reference evidence="2 3" key="1">
    <citation type="journal article" date="2014" name="Genome Announc.">
        <title>Draft genome sequences of eight enterohepatic helicobacter species isolated from both laboratory and wild rodents.</title>
        <authorList>
            <person name="Sheh A."/>
            <person name="Shen Z."/>
            <person name="Fox J.G."/>
        </authorList>
    </citation>
    <scope>NUCLEOTIDE SEQUENCE [LARGE SCALE GENOMIC DNA]</scope>
    <source>
        <strain evidence="2 3">MIT 97-6194</strain>
    </source>
</reference>
<sequence>MQAKELVDILEKFPQDFSFKVIYELDLASLESHNIGKNKFLDSNITDKNKSLESHFTIKKSLKNNFTDKKFLNNTANKKPLNTDFSTPLESFNNSFNTQNKKQKVPTTQEQKEILREIKYAKLADECECKEYFIESIENYYGSVESFLDSINARCGLNASVQDLFDFMNYVINDYHADEFDNESGLWQVHYKHCLWNVYQLFKDDLCDFEIIELDFVTFCNNSLPFT</sequence>
<dbReference type="EMBL" id="JRMP02000026">
    <property type="protein sequence ID" value="TLD91876.1"/>
    <property type="molecule type" value="Genomic_DNA"/>
</dbReference>
<dbReference type="AlphaFoldDB" id="A0A099B7Z5"/>